<name>A0A2N6UHJ3_9FIRM</name>
<dbReference type="SMART" id="SM00465">
    <property type="entry name" value="GIYc"/>
    <property type="match status" value="1"/>
</dbReference>
<dbReference type="PANTHER" id="PTHR34477:SF5">
    <property type="entry name" value="BSL5627 PROTEIN"/>
    <property type="match status" value="1"/>
</dbReference>
<dbReference type="InterPro" id="IPR035901">
    <property type="entry name" value="GIY-YIG_endonuc_sf"/>
</dbReference>
<evidence type="ECO:0000313" key="3">
    <source>
        <dbReference type="EMBL" id="PMC81084.1"/>
    </source>
</evidence>
<feature type="domain" description="GIY-YIG" evidence="2">
    <location>
        <begin position="6"/>
        <end position="82"/>
    </location>
</feature>
<dbReference type="PROSITE" id="PS50164">
    <property type="entry name" value="GIY_YIG"/>
    <property type="match status" value="1"/>
</dbReference>
<protein>
    <submittedName>
        <fullName evidence="3">Endonuclease</fullName>
    </submittedName>
</protein>
<dbReference type="InterPro" id="IPR050190">
    <property type="entry name" value="UPF0213_domain"/>
</dbReference>
<evidence type="ECO:0000313" key="4">
    <source>
        <dbReference type="Proteomes" id="UP000235658"/>
    </source>
</evidence>
<dbReference type="InterPro" id="IPR000305">
    <property type="entry name" value="GIY-YIG_endonuc"/>
</dbReference>
<dbReference type="GO" id="GO:0004519">
    <property type="term" value="F:endonuclease activity"/>
    <property type="evidence" value="ECO:0007669"/>
    <property type="project" value="UniProtKB-KW"/>
</dbReference>
<dbReference type="CDD" id="cd10448">
    <property type="entry name" value="GIY-YIG_unchar_3"/>
    <property type="match status" value="1"/>
</dbReference>
<dbReference type="Proteomes" id="UP000235658">
    <property type="component" value="Unassembled WGS sequence"/>
</dbReference>
<keyword evidence="3" id="KW-0540">Nuclease</keyword>
<sequence length="100" mass="12351">MENIMSDYYVYILANKSNSTIYIGYTHNLEKRLYEHRNHVVEGFTDKYNCTKLVYYEYLDDKYQALSREKQLKRWSRDKKNNLINSINPKWRDLSFDWYS</sequence>
<proteinExistence type="inferred from homology"/>
<dbReference type="AlphaFoldDB" id="A0A2N6UHJ3"/>
<evidence type="ECO:0000256" key="1">
    <source>
        <dbReference type="ARBA" id="ARBA00007435"/>
    </source>
</evidence>
<keyword evidence="3" id="KW-0255">Endonuclease</keyword>
<dbReference type="Gene3D" id="3.40.1440.10">
    <property type="entry name" value="GIY-YIG endonuclease"/>
    <property type="match status" value="1"/>
</dbReference>
<reference evidence="3 4" key="1">
    <citation type="submission" date="2017-09" db="EMBL/GenBank/DDBJ databases">
        <title>Bacterial strain isolated from the female urinary microbiota.</title>
        <authorList>
            <person name="Thomas-White K."/>
            <person name="Kumar N."/>
            <person name="Forster S."/>
            <person name="Putonti C."/>
            <person name="Lawley T."/>
            <person name="Wolfe A.J."/>
        </authorList>
    </citation>
    <scope>NUCLEOTIDE SEQUENCE [LARGE SCALE GENOMIC DNA]</scope>
    <source>
        <strain evidence="3 4">UMB0204</strain>
    </source>
</reference>
<organism evidence="3 4">
    <name type="scientific">Anaerococcus hydrogenalis</name>
    <dbReference type="NCBI Taxonomy" id="33029"/>
    <lineage>
        <taxon>Bacteria</taxon>
        <taxon>Bacillati</taxon>
        <taxon>Bacillota</taxon>
        <taxon>Tissierellia</taxon>
        <taxon>Tissierellales</taxon>
        <taxon>Peptoniphilaceae</taxon>
        <taxon>Anaerococcus</taxon>
    </lineage>
</organism>
<accession>A0A2N6UHJ3</accession>
<dbReference type="PANTHER" id="PTHR34477">
    <property type="entry name" value="UPF0213 PROTEIN YHBQ"/>
    <property type="match status" value="1"/>
</dbReference>
<keyword evidence="3" id="KW-0378">Hydrolase</keyword>
<comment type="caution">
    <text evidence="3">The sequence shown here is derived from an EMBL/GenBank/DDBJ whole genome shotgun (WGS) entry which is preliminary data.</text>
</comment>
<dbReference type="Pfam" id="PF01541">
    <property type="entry name" value="GIY-YIG"/>
    <property type="match status" value="1"/>
</dbReference>
<gene>
    <name evidence="3" type="ORF">CJ192_07755</name>
</gene>
<evidence type="ECO:0000259" key="2">
    <source>
        <dbReference type="PROSITE" id="PS50164"/>
    </source>
</evidence>
<dbReference type="SUPFAM" id="SSF82771">
    <property type="entry name" value="GIY-YIG endonuclease"/>
    <property type="match status" value="1"/>
</dbReference>
<comment type="similarity">
    <text evidence="1">Belongs to the UPF0213 family.</text>
</comment>
<dbReference type="EMBL" id="PNHP01000005">
    <property type="protein sequence ID" value="PMC81084.1"/>
    <property type="molecule type" value="Genomic_DNA"/>
</dbReference>